<proteinExistence type="predicted"/>
<gene>
    <name evidence="1" type="primary">phnH</name>
    <name evidence="1" type="ORF">GR183_08540</name>
</gene>
<dbReference type="InterPro" id="IPR008772">
    <property type="entry name" value="Phosphonate_metab_PhnH"/>
</dbReference>
<keyword evidence="2" id="KW-1185">Reference proteome</keyword>
<keyword evidence="1" id="KW-0456">Lyase</keyword>
<dbReference type="Gene3D" id="3.40.50.11310">
    <property type="entry name" value="Bacterial phosphonate metabolism protein PhnH"/>
    <property type="match status" value="1"/>
</dbReference>
<organism evidence="1 2">
    <name type="scientific">Stappia sediminis</name>
    <dbReference type="NCBI Taxonomy" id="2692190"/>
    <lineage>
        <taxon>Bacteria</taxon>
        <taxon>Pseudomonadati</taxon>
        <taxon>Pseudomonadota</taxon>
        <taxon>Alphaproteobacteria</taxon>
        <taxon>Hyphomicrobiales</taxon>
        <taxon>Stappiaceae</taxon>
        <taxon>Stappia</taxon>
    </lineage>
</organism>
<dbReference type="RefSeq" id="WP_160775186.1">
    <property type="nucleotide sequence ID" value="NZ_WUMV01000003.1"/>
</dbReference>
<reference evidence="1 2" key="1">
    <citation type="submission" date="2019-12" db="EMBL/GenBank/DDBJ databases">
        <authorList>
            <person name="Li M."/>
        </authorList>
    </citation>
    <scope>NUCLEOTIDE SEQUENCE [LARGE SCALE GENOMIC DNA]</scope>
    <source>
        <strain evidence="1 2">GBMRC 2046</strain>
    </source>
</reference>
<evidence type="ECO:0000313" key="1">
    <source>
        <dbReference type="EMBL" id="MXN64953.1"/>
    </source>
</evidence>
<dbReference type="GO" id="GO:0019634">
    <property type="term" value="P:organic phosphonate metabolic process"/>
    <property type="evidence" value="ECO:0007669"/>
    <property type="project" value="InterPro"/>
</dbReference>
<accession>A0A7X3LTT1</accession>
<dbReference type="GO" id="GO:0016829">
    <property type="term" value="F:lyase activity"/>
    <property type="evidence" value="ECO:0007669"/>
    <property type="project" value="UniProtKB-KW"/>
</dbReference>
<comment type="caution">
    <text evidence="1">The sequence shown here is derived from an EMBL/GenBank/DDBJ whole genome shotgun (WGS) entry which is preliminary data.</text>
</comment>
<dbReference type="InterPro" id="IPR038058">
    <property type="entry name" value="PhnH-like_sp"/>
</dbReference>
<evidence type="ECO:0000313" key="2">
    <source>
        <dbReference type="Proteomes" id="UP000433101"/>
    </source>
</evidence>
<dbReference type="Pfam" id="PF05845">
    <property type="entry name" value="PhnH"/>
    <property type="match status" value="1"/>
</dbReference>
<dbReference type="NCBIfam" id="TIGR03292">
    <property type="entry name" value="PhnH_redo"/>
    <property type="match status" value="1"/>
</dbReference>
<protein>
    <submittedName>
        <fullName evidence="1">Phosphonate C-P lyase system protein PhnH</fullName>
    </submittedName>
</protein>
<dbReference type="Proteomes" id="UP000433101">
    <property type="component" value="Unassembled WGS sequence"/>
</dbReference>
<name>A0A7X3LTT1_9HYPH</name>
<dbReference type="SUPFAM" id="SSF159709">
    <property type="entry name" value="PhnH-like"/>
    <property type="match status" value="1"/>
</dbReference>
<sequence length="206" mass="21940">MSALLDTAAPLPGLPDPVHDSQAAFRAVMNALARPGKPQKLDTGDFQAPAPLSNTAGAIALSLFDYDTPVWLDAELAGSSQVWQFLRFHTGCPITDDPGEASFALVSDAEHMPPLSSFNQGTLEYPDRSTTIIAMVDKLTGAKAVTLSGPGLKKPAGFNASPLPPSFWNELAAIHAQFPRGVDMLFVTQKQVAGLPRSTRIEMKGR</sequence>
<dbReference type="EMBL" id="WUMV01000003">
    <property type="protein sequence ID" value="MXN64953.1"/>
    <property type="molecule type" value="Genomic_DNA"/>
</dbReference>
<dbReference type="PIRSF" id="PIRSF020680">
    <property type="entry name" value="PhnH"/>
    <property type="match status" value="1"/>
</dbReference>
<dbReference type="AlphaFoldDB" id="A0A7X3LTT1"/>